<dbReference type="AlphaFoldDB" id="A0A6G1HLH0"/>
<evidence type="ECO:0000256" key="3">
    <source>
        <dbReference type="SAM" id="MobiDB-lite"/>
    </source>
</evidence>
<accession>A0A6G1HLH0</accession>
<feature type="domain" description="AAA+ ATPase" evidence="4">
    <location>
        <begin position="383"/>
        <end position="673"/>
    </location>
</feature>
<dbReference type="Gene3D" id="3.40.50.300">
    <property type="entry name" value="P-loop containing nucleotide triphosphate hydrolases"/>
    <property type="match status" value="2"/>
</dbReference>
<gene>
    <name evidence="5" type="ORF">EJ06DRAFT_559819</name>
</gene>
<dbReference type="GO" id="GO:0005524">
    <property type="term" value="F:ATP binding"/>
    <property type="evidence" value="ECO:0007669"/>
    <property type="project" value="UniProtKB-KW"/>
</dbReference>
<dbReference type="InterPro" id="IPR027417">
    <property type="entry name" value="P-loop_NTPase"/>
</dbReference>
<feature type="region of interest" description="Disordered" evidence="3">
    <location>
        <begin position="764"/>
        <end position="829"/>
    </location>
</feature>
<dbReference type="InterPro" id="IPR003593">
    <property type="entry name" value="AAA+_ATPase"/>
</dbReference>
<dbReference type="PANTHER" id="PTHR43514">
    <property type="entry name" value="ABC TRANSPORTER I FAMILY MEMBER 10"/>
    <property type="match status" value="1"/>
</dbReference>
<organism evidence="5 6">
    <name type="scientific">Trichodelitschia bisporula</name>
    <dbReference type="NCBI Taxonomy" id="703511"/>
    <lineage>
        <taxon>Eukaryota</taxon>
        <taxon>Fungi</taxon>
        <taxon>Dikarya</taxon>
        <taxon>Ascomycota</taxon>
        <taxon>Pezizomycotina</taxon>
        <taxon>Dothideomycetes</taxon>
        <taxon>Dothideomycetes incertae sedis</taxon>
        <taxon>Phaeotrichales</taxon>
        <taxon>Phaeotrichaceae</taxon>
        <taxon>Trichodelitschia</taxon>
    </lineage>
</organism>
<dbReference type="OrthoDB" id="10255969at2759"/>
<reference evidence="5" key="1">
    <citation type="journal article" date="2020" name="Stud. Mycol.">
        <title>101 Dothideomycetes genomes: a test case for predicting lifestyles and emergence of pathogens.</title>
        <authorList>
            <person name="Haridas S."/>
            <person name="Albert R."/>
            <person name="Binder M."/>
            <person name="Bloem J."/>
            <person name="Labutti K."/>
            <person name="Salamov A."/>
            <person name="Andreopoulos B."/>
            <person name="Baker S."/>
            <person name="Barry K."/>
            <person name="Bills G."/>
            <person name="Bluhm B."/>
            <person name="Cannon C."/>
            <person name="Castanera R."/>
            <person name="Culley D."/>
            <person name="Daum C."/>
            <person name="Ezra D."/>
            <person name="Gonzalez J."/>
            <person name="Henrissat B."/>
            <person name="Kuo A."/>
            <person name="Liang C."/>
            <person name="Lipzen A."/>
            <person name="Lutzoni F."/>
            <person name="Magnuson J."/>
            <person name="Mondo S."/>
            <person name="Nolan M."/>
            <person name="Ohm R."/>
            <person name="Pangilinan J."/>
            <person name="Park H.-J."/>
            <person name="Ramirez L."/>
            <person name="Alfaro M."/>
            <person name="Sun H."/>
            <person name="Tritt A."/>
            <person name="Yoshinaga Y."/>
            <person name="Zwiers L.-H."/>
            <person name="Turgeon B."/>
            <person name="Goodwin S."/>
            <person name="Spatafora J."/>
            <person name="Crous P."/>
            <person name="Grigoriev I."/>
        </authorList>
    </citation>
    <scope>NUCLEOTIDE SEQUENCE</scope>
    <source>
        <strain evidence="5">CBS 262.69</strain>
    </source>
</reference>
<dbReference type="SMART" id="SM00382">
    <property type="entry name" value="AAA"/>
    <property type="match status" value="1"/>
</dbReference>
<name>A0A6G1HLH0_9PEZI</name>
<sequence>MKIGGAPDPTPTDDTSPTSPPAPAEQHWAVMSAAALSRTSFLQMLRGSYSCVPPTARRYPLLSDPAFAAARPHWRTPESAIAYIGFDAERVKAGGGYLASRYEAWGGDRGASVAEYVGGRMGLNALVDGEVGFWPSEEEVRYILQGVGLGGLEERPVEALSNGQMRRAKIARALAMRPELVLVDGAFMGLDPASVKFVSNLLHSVAVERAPRVLFSLRPDEHIPAWVTHLIYVSRGFDILEQGPMDKVLESLSKRGEAVHGRGFHDPHTAISAQDAELYEVAQHLKGHVSKLYQVLNSYIDKNYIYFCREFKLRQRGALEKSPKSWLQSRDGYGKLFGPEVVGEPLIEMEGVKVAYGDKTVLGDWTQEVEGEQRQGLWWTIRRGERWGVFGANGSGKTTLISLLTSDHPQSYSLPIKHFGQSRLPSPGKPGIPLFALQRRIGHSSPEVHAFFPKHLSVRRVLESAWADAPLARPKLTNAIDVRVSAALRWFAPELDPNFDGAKCYDPFSTEQVAPPPDRHGKRWFTIRKELSAKLRAQALDESSMAFADDVRFGELDFSAQRVALFLRAIIAQPDVVVLDEAFSGMDDAARDKCILFLSKGEEAVHRHFRRSTMNMQAREPPARISDHVRAGLVTIRGLTDEQALIVVSHRKEEVPGAVRRWVTLPTPGAGPGEATAPRFGVLPGPLELSAVGWHEIWDFALETFSGVVPRFVVKMKADQIRAAGGEASRRIRRPRTYPRAETWHNGGLTKICGEVVFGPKMRPGRRKKLRLPGEKGEKRKRTWKAPVVFGPKQKPGRKKLPVPEEGKPRRKKGKTGDKETVDKGAGTG</sequence>
<dbReference type="Proteomes" id="UP000799640">
    <property type="component" value="Unassembled WGS sequence"/>
</dbReference>
<keyword evidence="6" id="KW-1185">Reference proteome</keyword>
<keyword evidence="1" id="KW-0547">Nucleotide-binding</keyword>
<dbReference type="GO" id="GO:0005739">
    <property type="term" value="C:mitochondrion"/>
    <property type="evidence" value="ECO:0007669"/>
    <property type="project" value="TreeGrafter"/>
</dbReference>
<protein>
    <recommendedName>
        <fullName evidence="4">AAA+ ATPase domain-containing protein</fullName>
    </recommendedName>
</protein>
<evidence type="ECO:0000256" key="1">
    <source>
        <dbReference type="ARBA" id="ARBA00022741"/>
    </source>
</evidence>
<dbReference type="SUPFAM" id="SSF52540">
    <property type="entry name" value="P-loop containing nucleoside triphosphate hydrolases"/>
    <property type="match status" value="2"/>
</dbReference>
<dbReference type="EMBL" id="ML996706">
    <property type="protein sequence ID" value="KAF2396706.1"/>
    <property type="molecule type" value="Genomic_DNA"/>
</dbReference>
<dbReference type="GO" id="GO:0016887">
    <property type="term" value="F:ATP hydrolysis activity"/>
    <property type="evidence" value="ECO:0007669"/>
    <property type="project" value="InterPro"/>
</dbReference>
<evidence type="ECO:0000313" key="5">
    <source>
        <dbReference type="EMBL" id="KAF2396706.1"/>
    </source>
</evidence>
<feature type="region of interest" description="Disordered" evidence="3">
    <location>
        <begin position="1"/>
        <end position="24"/>
    </location>
</feature>
<dbReference type="InterPro" id="IPR003439">
    <property type="entry name" value="ABC_transporter-like_ATP-bd"/>
</dbReference>
<evidence type="ECO:0000256" key="2">
    <source>
        <dbReference type="ARBA" id="ARBA00022840"/>
    </source>
</evidence>
<evidence type="ECO:0000313" key="6">
    <source>
        <dbReference type="Proteomes" id="UP000799640"/>
    </source>
</evidence>
<keyword evidence="2" id="KW-0067">ATP-binding</keyword>
<proteinExistence type="predicted"/>
<dbReference type="PANTHER" id="PTHR43514:SF4">
    <property type="entry name" value="ABC TRANSPORTER I FAMILY MEMBER 10"/>
    <property type="match status" value="1"/>
</dbReference>
<evidence type="ECO:0000259" key="4">
    <source>
        <dbReference type="SMART" id="SM00382"/>
    </source>
</evidence>
<dbReference type="Pfam" id="PF00005">
    <property type="entry name" value="ABC_tran"/>
    <property type="match status" value="2"/>
</dbReference>
<dbReference type="InterPro" id="IPR050334">
    <property type="entry name" value="Molybdenum_import_ModC"/>
</dbReference>